<dbReference type="Pfam" id="PF00172">
    <property type="entry name" value="Zn_clus"/>
    <property type="match status" value="1"/>
</dbReference>
<evidence type="ECO:0000256" key="1">
    <source>
        <dbReference type="ARBA" id="ARBA00023242"/>
    </source>
</evidence>
<dbReference type="GO" id="GO:0000981">
    <property type="term" value="F:DNA-binding transcription factor activity, RNA polymerase II-specific"/>
    <property type="evidence" value="ECO:0007669"/>
    <property type="project" value="InterPro"/>
</dbReference>
<dbReference type="SMART" id="SM00066">
    <property type="entry name" value="GAL4"/>
    <property type="match status" value="1"/>
</dbReference>
<accession>A0A218ZCL4</accession>
<dbReference type="InterPro" id="IPR001138">
    <property type="entry name" value="Zn2Cys6_DnaBD"/>
</dbReference>
<feature type="region of interest" description="Disordered" evidence="2">
    <location>
        <begin position="409"/>
        <end position="430"/>
    </location>
</feature>
<sequence>MAVSLQAPFHSKPGMWNADDPRNTLASSASVAAQALVSYQYPPPSSGLDSASNIIPGYQPREHPQSPGRIRPDSPAHHNRGGAVDSFSAKTKRSMSTPDVHGQATADVAALALSAEKRRNKLGYHRTSVACGHCRRRKIRCIAAPGDPHNRCSNCIRLKKECHFYAVDQQPLPDPPRRGSKAQSATDRASEESPPSTSSGQMPSEMPQTHPYPHLTMPPIQDLGDPQMRRQRTESFSPEIKSKEIFPPPPIHNFPAHPAAIASSRAYEYPPPPPHGAADWVAAETSPSTGKLKTDASQPYWAANPHESPITAAAFSPFIPNLPPQNWPPAHNGATSREQNWTIPQRSVSYSNLEGLQNQQQYQNSPYPHYSHPPQVNDHYTTKSRVLQSSAMHPPPIQTSSTVAPLEPVSATSTEPHQHAHSANPLPPVPFPNWQQPYAYHKPVGADQYPWSGPPAPPTLHPEGEDLPPPASYGYGDPANGIYYQPHHPGQ</sequence>
<dbReference type="OrthoDB" id="4150019at2759"/>
<feature type="compositionally biased region" description="Polar residues" evidence="2">
    <location>
        <begin position="285"/>
        <end position="297"/>
    </location>
</feature>
<evidence type="ECO:0000256" key="2">
    <source>
        <dbReference type="SAM" id="MobiDB-lite"/>
    </source>
</evidence>
<dbReference type="InParanoid" id="A0A218ZCL4"/>
<comment type="caution">
    <text evidence="4">The sequence shown here is derived from an EMBL/GenBank/DDBJ whole genome shotgun (WGS) entry which is preliminary data.</text>
</comment>
<dbReference type="CDD" id="cd00067">
    <property type="entry name" value="GAL4"/>
    <property type="match status" value="1"/>
</dbReference>
<dbReference type="PROSITE" id="PS00463">
    <property type="entry name" value="ZN2_CY6_FUNGAL_1"/>
    <property type="match status" value="1"/>
</dbReference>
<dbReference type="SUPFAM" id="SSF57701">
    <property type="entry name" value="Zn2/Cys6 DNA-binding domain"/>
    <property type="match status" value="1"/>
</dbReference>
<feature type="region of interest" description="Disordered" evidence="2">
    <location>
        <begin position="169"/>
        <end position="304"/>
    </location>
</feature>
<evidence type="ECO:0000259" key="3">
    <source>
        <dbReference type="PROSITE" id="PS50048"/>
    </source>
</evidence>
<feature type="region of interest" description="Disordered" evidence="2">
    <location>
        <begin position="1"/>
        <end position="23"/>
    </location>
</feature>
<gene>
    <name evidence="4" type="ORF">B2J93_927</name>
</gene>
<protein>
    <recommendedName>
        <fullName evidence="3">Zn(2)-C6 fungal-type domain-containing protein</fullName>
    </recommendedName>
</protein>
<dbReference type="STRING" id="503106.A0A218ZCL4"/>
<feature type="region of interest" description="Disordered" evidence="2">
    <location>
        <begin position="48"/>
        <end position="102"/>
    </location>
</feature>
<dbReference type="GO" id="GO:0008270">
    <property type="term" value="F:zinc ion binding"/>
    <property type="evidence" value="ECO:0007669"/>
    <property type="project" value="InterPro"/>
</dbReference>
<evidence type="ECO:0000313" key="5">
    <source>
        <dbReference type="Proteomes" id="UP000242519"/>
    </source>
</evidence>
<keyword evidence="5" id="KW-1185">Reference proteome</keyword>
<name>A0A218ZCL4_9HELO</name>
<feature type="region of interest" description="Disordered" evidence="2">
    <location>
        <begin position="443"/>
        <end position="491"/>
    </location>
</feature>
<reference evidence="4 5" key="1">
    <citation type="submission" date="2017-04" db="EMBL/GenBank/DDBJ databases">
        <title>Draft genome sequence of Marssonina coronaria NL1: causal agent of apple blotch.</title>
        <authorList>
            <person name="Cheng Q."/>
        </authorList>
    </citation>
    <scope>NUCLEOTIDE SEQUENCE [LARGE SCALE GENOMIC DNA]</scope>
    <source>
        <strain evidence="4 5">NL1</strain>
    </source>
</reference>
<proteinExistence type="predicted"/>
<dbReference type="InterPro" id="IPR036864">
    <property type="entry name" value="Zn2-C6_fun-type_DNA-bd_sf"/>
</dbReference>
<evidence type="ECO:0000313" key="4">
    <source>
        <dbReference type="EMBL" id="OWP05809.1"/>
    </source>
</evidence>
<feature type="compositionally biased region" description="Low complexity" evidence="2">
    <location>
        <begin position="253"/>
        <end position="262"/>
    </location>
</feature>
<organism evidence="4 5">
    <name type="scientific">Diplocarpon coronariae</name>
    <dbReference type="NCBI Taxonomy" id="2795749"/>
    <lineage>
        <taxon>Eukaryota</taxon>
        <taxon>Fungi</taxon>
        <taxon>Dikarya</taxon>
        <taxon>Ascomycota</taxon>
        <taxon>Pezizomycotina</taxon>
        <taxon>Leotiomycetes</taxon>
        <taxon>Helotiales</taxon>
        <taxon>Drepanopezizaceae</taxon>
        <taxon>Diplocarpon</taxon>
    </lineage>
</organism>
<dbReference type="AlphaFoldDB" id="A0A218ZCL4"/>
<feature type="compositionally biased region" description="Basic and acidic residues" evidence="2">
    <location>
        <begin position="60"/>
        <end position="76"/>
    </location>
</feature>
<feature type="domain" description="Zn(2)-C6 fungal-type" evidence="3">
    <location>
        <begin position="130"/>
        <end position="164"/>
    </location>
</feature>
<dbReference type="EMBL" id="MZNU01000060">
    <property type="protein sequence ID" value="OWP05809.1"/>
    <property type="molecule type" value="Genomic_DNA"/>
</dbReference>
<dbReference type="Proteomes" id="UP000242519">
    <property type="component" value="Unassembled WGS sequence"/>
</dbReference>
<keyword evidence="1" id="KW-0539">Nucleus</keyword>
<dbReference type="Gene3D" id="4.10.240.10">
    <property type="entry name" value="Zn(2)-C6 fungal-type DNA-binding domain"/>
    <property type="match status" value="1"/>
</dbReference>
<dbReference type="PROSITE" id="PS50048">
    <property type="entry name" value="ZN2_CY6_FUNGAL_2"/>
    <property type="match status" value="1"/>
</dbReference>
<feature type="compositionally biased region" description="Polar residues" evidence="2">
    <location>
        <begin position="181"/>
        <end position="202"/>
    </location>
</feature>